<organism evidence="26 27">
    <name type="scientific">Erythroxylum novogranatense</name>
    <dbReference type="NCBI Taxonomy" id="1862640"/>
    <lineage>
        <taxon>Eukaryota</taxon>
        <taxon>Viridiplantae</taxon>
        <taxon>Streptophyta</taxon>
        <taxon>Embryophyta</taxon>
        <taxon>Tracheophyta</taxon>
        <taxon>Spermatophyta</taxon>
        <taxon>Magnoliopsida</taxon>
        <taxon>eudicotyledons</taxon>
        <taxon>Gunneridae</taxon>
        <taxon>Pentapetalae</taxon>
        <taxon>rosids</taxon>
        <taxon>fabids</taxon>
        <taxon>Malpighiales</taxon>
        <taxon>Erythroxylaceae</taxon>
        <taxon>Erythroxylum</taxon>
    </lineage>
</organism>
<reference evidence="26 27" key="1">
    <citation type="submission" date="2021-09" db="EMBL/GenBank/DDBJ databases">
        <title>Genomic insights and catalytic innovation underlie evolution of tropane alkaloids biosynthesis.</title>
        <authorList>
            <person name="Wang Y.-J."/>
            <person name="Tian T."/>
            <person name="Huang J.-P."/>
            <person name="Huang S.-X."/>
        </authorList>
    </citation>
    <scope>NUCLEOTIDE SEQUENCE [LARGE SCALE GENOMIC DNA]</scope>
    <source>
        <strain evidence="26">KIB-2018</strain>
        <tissue evidence="26">Leaf</tissue>
    </source>
</reference>
<keyword evidence="7 22" id="KW-0732">Signal</keyword>
<evidence type="ECO:0000256" key="4">
    <source>
        <dbReference type="ARBA" id="ARBA00022553"/>
    </source>
</evidence>
<accession>A0AAV8UDG6</accession>
<evidence type="ECO:0000256" key="15">
    <source>
        <dbReference type="ARBA" id="ARBA00023170"/>
    </source>
</evidence>
<evidence type="ECO:0000256" key="10">
    <source>
        <dbReference type="ARBA" id="ARBA00022777"/>
    </source>
</evidence>
<dbReference type="InterPro" id="IPR036426">
    <property type="entry name" value="Bulb-type_lectin_dom_sf"/>
</dbReference>
<keyword evidence="16" id="KW-0325">Glycoprotein</keyword>
<dbReference type="PROSITE" id="PS00108">
    <property type="entry name" value="PROTEIN_KINASE_ST"/>
    <property type="match status" value="1"/>
</dbReference>
<dbReference type="InterPro" id="IPR008271">
    <property type="entry name" value="Ser/Thr_kinase_AS"/>
</dbReference>
<keyword evidence="5 19" id="KW-0808">Transferase</keyword>
<dbReference type="Gene3D" id="3.30.200.20">
    <property type="entry name" value="Phosphorylase Kinase, domain 1"/>
    <property type="match status" value="1"/>
</dbReference>
<evidence type="ECO:0000256" key="11">
    <source>
        <dbReference type="ARBA" id="ARBA00022840"/>
    </source>
</evidence>
<dbReference type="GO" id="GO:0016020">
    <property type="term" value="C:membrane"/>
    <property type="evidence" value="ECO:0007669"/>
    <property type="project" value="UniProtKB-SubCell"/>
</dbReference>
<evidence type="ECO:0000256" key="13">
    <source>
        <dbReference type="ARBA" id="ARBA00023136"/>
    </source>
</evidence>
<evidence type="ECO:0000256" key="12">
    <source>
        <dbReference type="ARBA" id="ARBA00022989"/>
    </source>
</evidence>
<protein>
    <recommendedName>
        <fullName evidence="19">Receptor-like serine/threonine-protein kinase</fullName>
        <ecNumber evidence="19">2.7.11.1</ecNumber>
    </recommendedName>
</protein>
<dbReference type="PROSITE" id="PS50948">
    <property type="entry name" value="PAN"/>
    <property type="match status" value="1"/>
</dbReference>
<evidence type="ECO:0000313" key="27">
    <source>
        <dbReference type="Proteomes" id="UP001159364"/>
    </source>
</evidence>
<evidence type="ECO:0000259" key="24">
    <source>
        <dbReference type="PROSITE" id="PS50927"/>
    </source>
</evidence>
<keyword evidence="11 19" id="KW-0067">ATP-binding</keyword>
<dbReference type="GO" id="GO:0030246">
    <property type="term" value="F:carbohydrate binding"/>
    <property type="evidence" value="ECO:0007669"/>
    <property type="project" value="UniProtKB-KW"/>
</dbReference>
<keyword evidence="27" id="KW-1185">Reference proteome</keyword>
<dbReference type="GO" id="GO:0004674">
    <property type="term" value="F:protein serine/threonine kinase activity"/>
    <property type="evidence" value="ECO:0007669"/>
    <property type="project" value="UniProtKB-KW"/>
</dbReference>
<dbReference type="Pfam" id="PF00069">
    <property type="entry name" value="Pkinase"/>
    <property type="match status" value="1"/>
</dbReference>
<feature type="binding site" evidence="20">
    <location>
        <position position="542"/>
    </location>
    <ligand>
        <name>ATP</name>
        <dbReference type="ChEBI" id="CHEBI:30616"/>
    </ligand>
</feature>
<evidence type="ECO:0000256" key="9">
    <source>
        <dbReference type="ARBA" id="ARBA00022741"/>
    </source>
</evidence>
<keyword evidence="2 19" id="KW-0723">Serine/threonine-protein kinase</keyword>
<dbReference type="SUPFAM" id="SSF51110">
    <property type="entry name" value="alpha-D-mannose-specific plant lectins"/>
    <property type="match status" value="1"/>
</dbReference>
<gene>
    <name evidence="26" type="ORF">K2173_025271</name>
</gene>
<dbReference type="PROSITE" id="PS50011">
    <property type="entry name" value="PROTEIN_KINASE_DOM"/>
    <property type="match status" value="1"/>
</dbReference>
<dbReference type="SMART" id="SM00220">
    <property type="entry name" value="S_TKc"/>
    <property type="match status" value="1"/>
</dbReference>
<evidence type="ECO:0000256" key="1">
    <source>
        <dbReference type="ARBA" id="ARBA00004479"/>
    </source>
</evidence>
<dbReference type="InterPro" id="IPR003609">
    <property type="entry name" value="Pan_app"/>
</dbReference>
<dbReference type="PROSITE" id="PS00107">
    <property type="entry name" value="PROTEIN_KINASE_ATP"/>
    <property type="match status" value="1"/>
</dbReference>
<dbReference type="InterPro" id="IPR011009">
    <property type="entry name" value="Kinase-like_dom_sf"/>
</dbReference>
<dbReference type="EMBL" id="JAIWQS010000008">
    <property type="protein sequence ID" value="KAJ8900494.1"/>
    <property type="molecule type" value="Genomic_DNA"/>
</dbReference>
<comment type="catalytic activity">
    <reaction evidence="17 19">
        <text>L-threonyl-[protein] + ATP = O-phospho-L-threonyl-[protein] + ADP + H(+)</text>
        <dbReference type="Rhea" id="RHEA:46608"/>
        <dbReference type="Rhea" id="RHEA-COMP:11060"/>
        <dbReference type="Rhea" id="RHEA-COMP:11605"/>
        <dbReference type="ChEBI" id="CHEBI:15378"/>
        <dbReference type="ChEBI" id="CHEBI:30013"/>
        <dbReference type="ChEBI" id="CHEBI:30616"/>
        <dbReference type="ChEBI" id="CHEBI:61977"/>
        <dbReference type="ChEBI" id="CHEBI:456216"/>
        <dbReference type="EC" id="2.7.11.1"/>
    </reaction>
</comment>
<dbReference type="Pfam" id="PF00954">
    <property type="entry name" value="S_locus_glycop"/>
    <property type="match status" value="1"/>
</dbReference>
<keyword evidence="15" id="KW-0675">Receptor</keyword>
<keyword evidence="12 21" id="KW-1133">Transmembrane helix</keyword>
<comment type="subcellular location">
    <subcellularLocation>
        <location evidence="1">Membrane</location>
        <topology evidence="1">Single-pass type I membrane protein</topology>
    </subcellularLocation>
</comment>
<feature type="transmembrane region" description="Helical" evidence="21">
    <location>
        <begin position="457"/>
        <end position="482"/>
    </location>
</feature>
<comment type="similarity">
    <text evidence="19">Belongs to the protein kinase superfamily. Ser/Thr protein kinase family.</text>
</comment>
<comment type="catalytic activity">
    <reaction evidence="18 19">
        <text>L-seryl-[protein] + ATP = O-phospho-L-seryl-[protein] + ADP + H(+)</text>
        <dbReference type="Rhea" id="RHEA:17989"/>
        <dbReference type="Rhea" id="RHEA-COMP:9863"/>
        <dbReference type="Rhea" id="RHEA-COMP:11604"/>
        <dbReference type="ChEBI" id="CHEBI:15378"/>
        <dbReference type="ChEBI" id="CHEBI:29999"/>
        <dbReference type="ChEBI" id="CHEBI:30616"/>
        <dbReference type="ChEBI" id="CHEBI:83421"/>
        <dbReference type="ChEBI" id="CHEBI:456216"/>
        <dbReference type="EC" id="2.7.11.1"/>
    </reaction>
</comment>
<dbReference type="PIRSF" id="PIRSF000641">
    <property type="entry name" value="SRK"/>
    <property type="match status" value="1"/>
</dbReference>
<dbReference type="Pfam" id="PF01453">
    <property type="entry name" value="B_lectin"/>
    <property type="match status" value="1"/>
</dbReference>
<dbReference type="GO" id="GO:0048544">
    <property type="term" value="P:recognition of pollen"/>
    <property type="evidence" value="ECO:0007669"/>
    <property type="project" value="InterPro"/>
</dbReference>
<keyword evidence="14" id="KW-1015">Disulfide bond</keyword>
<dbReference type="InterPro" id="IPR001480">
    <property type="entry name" value="Bulb-type_lectin_dom"/>
</dbReference>
<dbReference type="InterPro" id="IPR024171">
    <property type="entry name" value="SRK-like_kinase"/>
</dbReference>
<dbReference type="CDD" id="cd14066">
    <property type="entry name" value="STKc_IRAK"/>
    <property type="match status" value="1"/>
</dbReference>
<dbReference type="PANTHER" id="PTHR47974:SF20">
    <property type="entry name" value="RECEPTOR-LIKE SERINE_THREONINE-PROTEIN KINASE"/>
    <property type="match status" value="1"/>
</dbReference>
<dbReference type="SUPFAM" id="SSF56112">
    <property type="entry name" value="Protein kinase-like (PK-like)"/>
    <property type="match status" value="1"/>
</dbReference>
<dbReference type="InterPro" id="IPR000719">
    <property type="entry name" value="Prot_kinase_dom"/>
</dbReference>
<evidence type="ECO:0000256" key="19">
    <source>
        <dbReference type="PIRNR" id="PIRNR000641"/>
    </source>
</evidence>
<evidence type="ECO:0000256" key="8">
    <source>
        <dbReference type="ARBA" id="ARBA00022734"/>
    </source>
</evidence>
<dbReference type="Gene3D" id="1.10.510.10">
    <property type="entry name" value="Transferase(Phosphotransferase) domain 1"/>
    <property type="match status" value="1"/>
</dbReference>
<dbReference type="InterPro" id="IPR017441">
    <property type="entry name" value="Protein_kinase_ATP_BS"/>
</dbReference>
<comment type="caution">
    <text evidence="26">The sequence shown here is derived from an EMBL/GenBank/DDBJ whole genome shotgun (WGS) entry which is preliminary data.</text>
</comment>
<dbReference type="FunFam" id="3.30.200.20:FF:000059">
    <property type="entry name" value="S-receptor-like serine/threonine-protein kinase"/>
    <property type="match status" value="1"/>
</dbReference>
<proteinExistence type="inferred from homology"/>
<dbReference type="PANTHER" id="PTHR47974">
    <property type="entry name" value="OS07G0415500 PROTEIN"/>
    <property type="match status" value="1"/>
</dbReference>
<evidence type="ECO:0000256" key="3">
    <source>
        <dbReference type="ARBA" id="ARBA00022536"/>
    </source>
</evidence>
<evidence type="ECO:0000256" key="6">
    <source>
        <dbReference type="ARBA" id="ARBA00022692"/>
    </source>
</evidence>
<dbReference type="AlphaFoldDB" id="A0AAV8UDG6"/>
<keyword evidence="13 21" id="KW-0472">Membrane</keyword>
<evidence type="ECO:0000259" key="25">
    <source>
        <dbReference type="PROSITE" id="PS50948"/>
    </source>
</evidence>
<evidence type="ECO:0000313" key="26">
    <source>
        <dbReference type="EMBL" id="KAJ8900494.1"/>
    </source>
</evidence>
<evidence type="ECO:0000256" key="17">
    <source>
        <dbReference type="ARBA" id="ARBA00047899"/>
    </source>
</evidence>
<dbReference type="PROSITE" id="PS50927">
    <property type="entry name" value="BULB_LECTIN"/>
    <property type="match status" value="1"/>
</dbReference>
<evidence type="ECO:0000256" key="22">
    <source>
        <dbReference type="SAM" id="SignalP"/>
    </source>
</evidence>
<evidence type="ECO:0000256" key="14">
    <source>
        <dbReference type="ARBA" id="ARBA00023157"/>
    </source>
</evidence>
<feature type="domain" description="Apple" evidence="25">
    <location>
        <begin position="364"/>
        <end position="444"/>
    </location>
</feature>
<name>A0AAV8UDG6_9ROSI</name>
<keyword evidence="10 19" id="KW-0418">Kinase</keyword>
<evidence type="ECO:0000259" key="23">
    <source>
        <dbReference type="PROSITE" id="PS50011"/>
    </source>
</evidence>
<keyword evidence="9 19" id="KW-0547">Nucleotide-binding</keyword>
<keyword evidence="8" id="KW-0430">Lectin</keyword>
<feature type="domain" description="Bulb-type lectin" evidence="24">
    <location>
        <begin position="53"/>
        <end position="173"/>
    </location>
</feature>
<dbReference type="EC" id="2.7.11.1" evidence="19"/>
<sequence>MVVLLLLSFLLVTSNADFSRFPTSRNHSNRLLADSGIESEDLLVNYGEGTRNEELRTRNAVIVRGNTTICSKNRTFELGFFNPDEMSKWYLGVRYASIPVPTCVWVANRETPIVNISSAALEITEEGRLVIFESTTTIWQTTNTEKAAEFAFHDTGNIVLMSVTGSVLWQSFDFPTDTWLPGMNITSSQFLTSWKSLSDPSVGLYSLRLNPREYDEFQLVYNKTFVYWNTGNWTGAAFSGVPEMTIQYIYDFHFADPYRETASFWYTETALDSALRPPLTRFKLDVNGQLKQYTWSQQTENWNMFWSEPENQCKVYGLCGNMAVCNKSLLKPCVCLPGYSPVDDYEWEAEGYSDGCSRGTDDSCGETDEFKEVGVFGFEGVVMESLVGSSKSVCERSCLSNCSCIGLIHDEKSNLCKTIYGSLFNLRNLSLDSTFRDVLYVRVPKEENVGKDKSRSVIWFVICSILGCVGFLVLVVGMVLLFCKRRRKGNEEDGAFPVLNLRAFSYKELYAATRGFSDKLGHGGFGAVFQGVLLDSTLVAVKRLERPGGAEKEFRAEVCTIGNIQHVNLVRLRGFCSENCHRLLVYDYMPNGPLSMYLRRDGPNLSWDVRFRIAIGTARGIAYLHEGCRDCIIHCDIKPENILLDTDYVAKVSDFGLAKLICRDFSRALVTMRGTWGYVAPEWISGVAITSKADVYSYGMTLLELLGGRRNVGALPSGSGGGVNHQRDGENEEKWFFPPYAAQEILQGNIAAVVDSKLGNAYKIEEAERIALVAIWCIQDTEDVRPTMATVVKMLEGIVETPIPPAPKLLQALISGESYRGIQMQSENGNTVSITGNNDRVSICGSQSSPGIEFSPANENVNHRMV</sequence>
<dbReference type="Gene3D" id="2.90.10.10">
    <property type="entry name" value="Bulb-type lectin domain"/>
    <property type="match status" value="1"/>
</dbReference>
<evidence type="ECO:0000256" key="5">
    <source>
        <dbReference type="ARBA" id="ARBA00022679"/>
    </source>
</evidence>
<evidence type="ECO:0000256" key="7">
    <source>
        <dbReference type="ARBA" id="ARBA00022729"/>
    </source>
</evidence>
<keyword evidence="6 21" id="KW-0812">Transmembrane</keyword>
<dbReference type="InterPro" id="IPR000858">
    <property type="entry name" value="S_locus_glycoprot_dom"/>
</dbReference>
<evidence type="ECO:0000256" key="21">
    <source>
        <dbReference type="SAM" id="Phobius"/>
    </source>
</evidence>
<evidence type="ECO:0000256" key="16">
    <source>
        <dbReference type="ARBA" id="ARBA00023180"/>
    </source>
</evidence>
<keyword evidence="3" id="KW-0245">EGF-like domain</keyword>
<feature type="chain" id="PRO_5043978709" description="Receptor-like serine/threonine-protein kinase" evidence="22">
    <location>
        <begin position="17"/>
        <end position="866"/>
    </location>
</feature>
<dbReference type="SMART" id="SM00108">
    <property type="entry name" value="B_lectin"/>
    <property type="match status" value="1"/>
</dbReference>
<dbReference type="Proteomes" id="UP001159364">
    <property type="component" value="Linkage Group LG08"/>
</dbReference>
<evidence type="ECO:0000256" key="18">
    <source>
        <dbReference type="ARBA" id="ARBA00048679"/>
    </source>
</evidence>
<dbReference type="CDD" id="cd01098">
    <property type="entry name" value="PAN_AP_plant"/>
    <property type="match status" value="1"/>
</dbReference>
<dbReference type="CDD" id="cd00028">
    <property type="entry name" value="B_lectin"/>
    <property type="match status" value="1"/>
</dbReference>
<dbReference type="GO" id="GO:0005524">
    <property type="term" value="F:ATP binding"/>
    <property type="evidence" value="ECO:0007669"/>
    <property type="project" value="UniProtKB-UniRule"/>
</dbReference>
<evidence type="ECO:0000256" key="20">
    <source>
        <dbReference type="PROSITE-ProRule" id="PRU10141"/>
    </source>
</evidence>
<dbReference type="FunFam" id="1.10.510.10:FF:000248">
    <property type="entry name" value="S-receptor-like kinase 5"/>
    <property type="match status" value="1"/>
</dbReference>
<feature type="domain" description="Protein kinase" evidence="23">
    <location>
        <begin position="514"/>
        <end position="799"/>
    </location>
</feature>
<evidence type="ECO:0000256" key="2">
    <source>
        <dbReference type="ARBA" id="ARBA00022527"/>
    </source>
</evidence>
<feature type="signal peptide" evidence="22">
    <location>
        <begin position="1"/>
        <end position="16"/>
    </location>
</feature>
<keyword evidence="4" id="KW-0597">Phosphoprotein</keyword>